<organism evidence="2 3">
    <name type="scientific">Kribbella orskensis</name>
    <dbReference type="NCBI Taxonomy" id="2512216"/>
    <lineage>
        <taxon>Bacteria</taxon>
        <taxon>Bacillati</taxon>
        <taxon>Actinomycetota</taxon>
        <taxon>Actinomycetes</taxon>
        <taxon>Propionibacteriales</taxon>
        <taxon>Kribbellaceae</taxon>
        <taxon>Kribbella</taxon>
    </lineage>
</organism>
<comment type="caution">
    <text evidence="2">The sequence shown here is derived from an EMBL/GenBank/DDBJ whole genome shotgun (WGS) entry which is preliminary data.</text>
</comment>
<proteinExistence type="predicted"/>
<accession>A0ABY2B7M3</accession>
<protein>
    <recommendedName>
        <fullName evidence="4">DUF222 domain-containing protein</fullName>
    </recommendedName>
</protein>
<evidence type="ECO:0000313" key="3">
    <source>
        <dbReference type="Proteomes" id="UP000295818"/>
    </source>
</evidence>
<sequence>MFDGDVRELDTAELLSSTAEHHAEHRRLEVRLIVHALRYADLHHSTTHERDETPGSERAIVLGGAGCPSISEFAAAEFGAMMDMSAGAAAAFIGQALALRHRLPRILAMVLNEEATPWKARQIATACLDLSEEAAAIVDRRVAGIIDSVTPLRLKKIVKAAIWQADAAAAEAASQQKARERGVYIGRSNDHGNKSVWILAASGDVIRFDATVDAIAEALKALGDTSSLQRRRAKAVGILADPTYAAAVLAQASSLSVSTPPRPAAPTSRDFGGPAEAESPAVDPPEPGVDDEADRDAPHPGQSELPDPLDTPVRTRHEACEDCDDSEPDRAAQRALAARLAQIKQQAHSNTMQSGGRSPGRTEVLVHLTDHTLATGSGVLRVEGIGPMVAGQLGELIGYGPYLVRPVIDLNDKVSVDAYEIPDRIRERVALTHPVEQFPFGTAETTRRIDLDHIEPYDPTGPPGQTNSSNLAPLRRFSHRVKTHGRWSVRRLDDGALEWASPHGFRFRVDHTGTRRIDKLMAGSTSGAGG</sequence>
<feature type="region of interest" description="Disordered" evidence="1">
    <location>
        <begin position="254"/>
        <end position="334"/>
    </location>
</feature>
<dbReference type="Proteomes" id="UP000295818">
    <property type="component" value="Unassembled WGS sequence"/>
</dbReference>
<evidence type="ECO:0008006" key="4">
    <source>
        <dbReference type="Google" id="ProtNLM"/>
    </source>
</evidence>
<evidence type="ECO:0000313" key="2">
    <source>
        <dbReference type="EMBL" id="TCO11131.1"/>
    </source>
</evidence>
<evidence type="ECO:0000256" key="1">
    <source>
        <dbReference type="SAM" id="MobiDB-lite"/>
    </source>
</evidence>
<dbReference type="RefSeq" id="WP_132196487.1">
    <property type="nucleotide sequence ID" value="NZ_SLWM01000033.1"/>
</dbReference>
<keyword evidence="3" id="KW-1185">Reference proteome</keyword>
<gene>
    <name evidence="2" type="ORF">EV644_13326</name>
</gene>
<dbReference type="EMBL" id="SLWM01000033">
    <property type="protein sequence ID" value="TCO11131.1"/>
    <property type="molecule type" value="Genomic_DNA"/>
</dbReference>
<name>A0ABY2B7M3_9ACTN</name>
<reference evidence="2 3" key="1">
    <citation type="journal article" date="2015" name="Stand. Genomic Sci.">
        <title>Genomic Encyclopedia of Bacterial and Archaeal Type Strains, Phase III: the genomes of soil and plant-associated and newly described type strains.</title>
        <authorList>
            <person name="Whitman W.B."/>
            <person name="Woyke T."/>
            <person name="Klenk H.P."/>
            <person name="Zhou Y."/>
            <person name="Lilburn T.G."/>
            <person name="Beck B.J."/>
            <person name="De Vos P."/>
            <person name="Vandamme P."/>
            <person name="Eisen J.A."/>
            <person name="Garrity G."/>
            <person name="Hugenholtz P."/>
            <person name="Kyrpides N.C."/>
        </authorList>
    </citation>
    <scope>NUCLEOTIDE SEQUENCE [LARGE SCALE GENOMIC DNA]</scope>
    <source>
        <strain evidence="2 3">VKM Ac-2538</strain>
    </source>
</reference>